<protein>
    <submittedName>
        <fullName evidence="9">Acyl-CoA dehydrogenase family protein</fullName>
    </submittedName>
</protein>
<dbReference type="InterPro" id="IPR006089">
    <property type="entry name" value="Acyl-CoA_DH_CS"/>
</dbReference>
<dbReference type="Gene3D" id="2.40.110.10">
    <property type="entry name" value="Butyryl-CoA Dehydrogenase, subunit A, domain 2"/>
    <property type="match status" value="1"/>
</dbReference>
<comment type="cofactor">
    <cofactor evidence="1 5">
        <name>FAD</name>
        <dbReference type="ChEBI" id="CHEBI:57692"/>
    </cofactor>
</comment>
<dbReference type="Pfam" id="PF02770">
    <property type="entry name" value="Acyl-CoA_dh_M"/>
    <property type="match status" value="1"/>
</dbReference>
<dbReference type="EMBL" id="JBHSOW010000032">
    <property type="protein sequence ID" value="MFC5649310.1"/>
    <property type="molecule type" value="Genomic_DNA"/>
</dbReference>
<keyword evidence="10" id="KW-1185">Reference proteome</keyword>
<feature type="domain" description="Acyl-CoA oxidase/dehydrogenase middle" evidence="7">
    <location>
        <begin position="122"/>
        <end position="217"/>
    </location>
</feature>
<name>A0ABW0VUM1_9BACL</name>
<dbReference type="PANTHER" id="PTHR43884:SF12">
    <property type="entry name" value="ISOVALERYL-COA DEHYDROGENASE, MITOCHONDRIAL-RELATED"/>
    <property type="match status" value="1"/>
</dbReference>
<proteinExistence type="inferred from homology"/>
<evidence type="ECO:0000256" key="1">
    <source>
        <dbReference type="ARBA" id="ARBA00001974"/>
    </source>
</evidence>
<evidence type="ECO:0000256" key="2">
    <source>
        <dbReference type="ARBA" id="ARBA00009347"/>
    </source>
</evidence>
<dbReference type="SUPFAM" id="SSF56645">
    <property type="entry name" value="Acyl-CoA dehydrogenase NM domain-like"/>
    <property type="match status" value="1"/>
</dbReference>
<dbReference type="Proteomes" id="UP001596047">
    <property type="component" value="Unassembled WGS sequence"/>
</dbReference>
<dbReference type="Gene3D" id="1.10.540.10">
    <property type="entry name" value="Acyl-CoA dehydrogenase/oxidase, N-terminal domain"/>
    <property type="match status" value="1"/>
</dbReference>
<gene>
    <name evidence="9" type="ORF">ACFPYJ_09235</name>
</gene>
<reference evidence="10" key="1">
    <citation type="journal article" date="2019" name="Int. J. Syst. Evol. Microbiol.">
        <title>The Global Catalogue of Microorganisms (GCM) 10K type strain sequencing project: providing services to taxonomists for standard genome sequencing and annotation.</title>
        <authorList>
            <consortium name="The Broad Institute Genomics Platform"/>
            <consortium name="The Broad Institute Genome Sequencing Center for Infectious Disease"/>
            <person name="Wu L."/>
            <person name="Ma J."/>
        </authorList>
    </citation>
    <scope>NUCLEOTIDE SEQUENCE [LARGE SCALE GENOMIC DNA]</scope>
    <source>
        <strain evidence="10">CGMCC 1.3240</strain>
    </source>
</reference>
<sequence>MRLQFTEEQELLRRRVREFAAGSVASAVADMEEKDAFPRELLKAMGQEGLMGLSIPKEYRGAGADIASYIIAIEEIAKVSAAVGVILSVHLSVASLPIVHHGTKEQKSRFLPKLATGELLGAFALTESHAGSDAASIRTSAIRSGDEYILNGSKMFITSAGEAGVYIVFAVVKSEGSIDGITAFIVEKNTPGLRVGKKEKKMGLHGSNTCELIFENMRVPAAQRLGQEGQGFMIAKSALTGGRIGIGAQALGIAKAALAEAERWEIERQSRARPRTPLRDPSLIELAAQVEAAHLLVYRAAYLYQNGLPCKKEASMAKLFASDTAMTVTSRVLQRLGLHGLQDEHPVERYFRDAKVTQIYEGTNEIHRIVISNELLKR</sequence>
<dbReference type="InterPro" id="IPR009075">
    <property type="entry name" value="AcylCo_DH/oxidase_C"/>
</dbReference>
<dbReference type="InterPro" id="IPR036250">
    <property type="entry name" value="AcylCo_DH-like_C"/>
</dbReference>
<dbReference type="PANTHER" id="PTHR43884">
    <property type="entry name" value="ACYL-COA DEHYDROGENASE"/>
    <property type="match status" value="1"/>
</dbReference>
<dbReference type="Pfam" id="PF00441">
    <property type="entry name" value="Acyl-CoA_dh_1"/>
    <property type="match status" value="1"/>
</dbReference>
<evidence type="ECO:0000256" key="3">
    <source>
        <dbReference type="ARBA" id="ARBA00022630"/>
    </source>
</evidence>
<evidence type="ECO:0000259" key="8">
    <source>
        <dbReference type="Pfam" id="PF02771"/>
    </source>
</evidence>
<evidence type="ECO:0000259" key="6">
    <source>
        <dbReference type="Pfam" id="PF00441"/>
    </source>
</evidence>
<keyword evidence="3 5" id="KW-0285">Flavoprotein</keyword>
<feature type="domain" description="Acyl-CoA dehydrogenase/oxidase C-terminal" evidence="6">
    <location>
        <begin position="229"/>
        <end position="375"/>
    </location>
</feature>
<dbReference type="InterPro" id="IPR009100">
    <property type="entry name" value="AcylCoA_DH/oxidase_NM_dom_sf"/>
</dbReference>
<dbReference type="PROSITE" id="PS00072">
    <property type="entry name" value="ACYL_COA_DH_1"/>
    <property type="match status" value="1"/>
</dbReference>
<evidence type="ECO:0000259" key="7">
    <source>
        <dbReference type="Pfam" id="PF02770"/>
    </source>
</evidence>
<evidence type="ECO:0000313" key="10">
    <source>
        <dbReference type="Proteomes" id="UP001596047"/>
    </source>
</evidence>
<evidence type="ECO:0000256" key="5">
    <source>
        <dbReference type="RuleBase" id="RU362125"/>
    </source>
</evidence>
<dbReference type="InterPro" id="IPR006091">
    <property type="entry name" value="Acyl-CoA_Oxase/DH_mid-dom"/>
</dbReference>
<dbReference type="InterPro" id="IPR013786">
    <property type="entry name" value="AcylCoA_DH/ox_N"/>
</dbReference>
<feature type="domain" description="Acyl-CoA dehydrogenase/oxidase N-terminal" evidence="8">
    <location>
        <begin position="6"/>
        <end position="118"/>
    </location>
</feature>
<dbReference type="InterPro" id="IPR046373">
    <property type="entry name" value="Acyl-CoA_Oxase/DH_mid-dom_sf"/>
</dbReference>
<comment type="caution">
    <text evidence="9">The sequence shown here is derived from an EMBL/GenBank/DDBJ whole genome shotgun (WGS) entry which is preliminary data.</text>
</comment>
<dbReference type="InterPro" id="IPR037069">
    <property type="entry name" value="AcylCoA_DH/ox_N_sf"/>
</dbReference>
<dbReference type="RefSeq" id="WP_379187818.1">
    <property type="nucleotide sequence ID" value="NZ_JBHSOW010000032.1"/>
</dbReference>
<dbReference type="Pfam" id="PF02771">
    <property type="entry name" value="Acyl-CoA_dh_N"/>
    <property type="match status" value="1"/>
</dbReference>
<dbReference type="Gene3D" id="1.20.140.10">
    <property type="entry name" value="Butyryl-CoA Dehydrogenase, subunit A, domain 3"/>
    <property type="match status" value="1"/>
</dbReference>
<accession>A0ABW0VUM1</accession>
<keyword evidence="5" id="KW-0560">Oxidoreductase</keyword>
<evidence type="ECO:0000313" key="9">
    <source>
        <dbReference type="EMBL" id="MFC5649310.1"/>
    </source>
</evidence>
<dbReference type="PIRSF" id="PIRSF016578">
    <property type="entry name" value="HsaA"/>
    <property type="match status" value="1"/>
</dbReference>
<keyword evidence="4 5" id="KW-0274">FAD</keyword>
<organism evidence="9 10">
    <name type="scientific">Paenibacillus solisilvae</name>
    <dbReference type="NCBI Taxonomy" id="2486751"/>
    <lineage>
        <taxon>Bacteria</taxon>
        <taxon>Bacillati</taxon>
        <taxon>Bacillota</taxon>
        <taxon>Bacilli</taxon>
        <taxon>Bacillales</taxon>
        <taxon>Paenibacillaceae</taxon>
        <taxon>Paenibacillus</taxon>
    </lineage>
</organism>
<dbReference type="SUPFAM" id="SSF47203">
    <property type="entry name" value="Acyl-CoA dehydrogenase C-terminal domain-like"/>
    <property type="match status" value="1"/>
</dbReference>
<evidence type="ECO:0000256" key="4">
    <source>
        <dbReference type="ARBA" id="ARBA00022827"/>
    </source>
</evidence>
<comment type="similarity">
    <text evidence="2 5">Belongs to the acyl-CoA dehydrogenase family.</text>
</comment>